<comment type="caution">
    <text evidence="1">The sequence shown here is derived from an EMBL/GenBank/DDBJ whole genome shotgun (WGS) entry which is preliminary data.</text>
</comment>
<reference evidence="1 2" key="1">
    <citation type="submission" date="2021-06" db="EMBL/GenBank/DDBJ databases">
        <authorList>
            <person name="Kallberg Y."/>
            <person name="Tangrot J."/>
            <person name="Rosling A."/>
        </authorList>
    </citation>
    <scope>NUCLEOTIDE SEQUENCE [LARGE SCALE GENOMIC DNA]</scope>
    <source>
        <strain evidence="1 2">120-4 pot B 10/14</strain>
    </source>
</reference>
<dbReference type="Proteomes" id="UP000789901">
    <property type="component" value="Unassembled WGS sequence"/>
</dbReference>
<name>A0ABN7WHD3_GIGMA</name>
<evidence type="ECO:0000313" key="1">
    <source>
        <dbReference type="EMBL" id="CAG8831985.1"/>
    </source>
</evidence>
<feature type="non-terminal residue" evidence="1">
    <location>
        <position position="298"/>
    </location>
</feature>
<organism evidence="1 2">
    <name type="scientific">Gigaspora margarita</name>
    <dbReference type="NCBI Taxonomy" id="4874"/>
    <lineage>
        <taxon>Eukaryota</taxon>
        <taxon>Fungi</taxon>
        <taxon>Fungi incertae sedis</taxon>
        <taxon>Mucoromycota</taxon>
        <taxon>Glomeromycotina</taxon>
        <taxon>Glomeromycetes</taxon>
        <taxon>Diversisporales</taxon>
        <taxon>Gigasporaceae</taxon>
        <taxon>Gigaspora</taxon>
    </lineage>
</organism>
<sequence>DKELASVSNLISIMRYSKGPNKGKIILPYLQQKACNYLSQSFYKHKSDYHSLQSSNLKLGKKNKKLDQKNNELIKRTQSLGAKPQHLKEQKSWHISKIRSLVRQSKKITNDEFHKRVKSVFKTDKKSYTSNTIWLATEISQVGYMSLRSTVECMRLIYEFLTGEPPQNCLATSTLCTWHQDVSELQFNKQICQIKSVSAFRIMVDESTRGQIKNLVLCYQFWNEEEQLPSVMVTQLQHIVKCNADTVSNIVIKHIQECDLNVKNCIVWTTDNPSYMSGDKKGAVVLFNKKTKGNSLWI</sequence>
<dbReference type="EMBL" id="CAJVQB010044540">
    <property type="protein sequence ID" value="CAG8831985.1"/>
    <property type="molecule type" value="Genomic_DNA"/>
</dbReference>
<accession>A0ABN7WHD3</accession>
<protein>
    <submittedName>
        <fullName evidence="1">28315_t:CDS:1</fullName>
    </submittedName>
</protein>
<gene>
    <name evidence="1" type="ORF">GMARGA_LOCUS30866</name>
</gene>
<proteinExistence type="predicted"/>
<feature type="non-terminal residue" evidence="1">
    <location>
        <position position="1"/>
    </location>
</feature>
<evidence type="ECO:0000313" key="2">
    <source>
        <dbReference type="Proteomes" id="UP000789901"/>
    </source>
</evidence>
<keyword evidence="2" id="KW-1185">Reference proteome</keyword>